<sequence length="128" mass="14509">MPRKPRIIIPENSADLFKLNNLIYAQHQKLGAKSPLHTLEELPSWDEVGPKVLDAQKLQAEIEQREKDLKILYGKRQALADLLLPQTRGTRDLLSGVYSQNLRRLGEFGFEVIDEPEKKATPAPVKKG</sequence>
<gene>
    <name evidence="1" type="ORF">CLV45_4411</name>
</gene>
<dbReference type="OrthoDB" id="1494217at2"/>
<proteinExistence type="predicted"/>
<reference evidence="1 2" key="1">
    <citation type="submission" date="2017-11" db="EMBL/GenBank/DDBJ databases">
        <title>Genomic Encyclopedia of Archaeal and Bacterial Type Strains, Phase II (KMG-II): From Individual Species to Whole Genera.</title>
        <authorList>
            <person name="Goeker M."/>
        </authorList>
    </citation>
    <scope>NUCLEOTIDE SEQUENCE [LARGE SCALE GENOMIC DNA]</scope>
    <source>
        <strain evidence="1 2">DSM 11115</strain>
    </source>
</reference>
<organism evidence="1 2">
    <name type="scientific">Hymenobacter chitinivorans DSM 11115</name>
    <dbReference type="NCBI Taxonomy" id="1121954"/>
    <lineage>
        <taxon>Bacteria</taxon>
        <taxon>Pseudomonadati</taxon>
        <taxon>Bacteroidota</taxon>
        <taxon>Cytophagia</taxon>
        <taxon>Cytophagales</taxon>
        <taxon>Hymenobacteraceae</taxon>
        <taxon>Hymenobacter</taxon>
    </lineage>
</organism>
<name>A0A2M9ASM3_9BACT</name>
<evidence type="ECO:0000313" key="1">
    <source>
        <dbReference type="EMBL" id="PJJ48701.1"/>
    </source>
</evidence>
<evidence type="ECO:0000313" key="2">
    <source>
        <dbReference type="Proteomes" id="UP000228535"/>
    </source>
</evidence>
<dbReference type="RefSeq" id="WP_100338631.1">
    <property type="nucleotide sequence ID" value="NZ_PGFA01000004.1"/>
</dbReference>
<accession>A0A2M9ASM3</accession>
<keyword evidence="2" id="KW-1185">Reference proteome</keyword>
<dbReference type="EMBL" id="PGFA01000004">
    <property type="protein sequence ID" value="PJJ48701.1"/>
    <property type="molecule type" value="Genomic_DNA"/>
</dbReference>
<protein>
    <submittedName>
        <fullName evidence="1">Uncharacterized protein</fullName>
    </submittedName>
</protein>
<dbReference type="AlphaFoldDB" id="A0A2M9ASM3"/>
<dbReference type="Proteomes" id="UP000228535">
    <property type="component" value="Unassembled WGS sequence"/>
</dbReference>
<comment type="caution">
    <text evidence="1">The sequence shown here is derived from an EMBL/GenBank/DDBJ whole genome shotgun (WGS) entry which is preliminary data.</text>
</comment>